<dbReference type="VEuPathDB" id="FungiDB:PPTG_23160"/>
<protein>
    <submittedName>
        <fullName evidence="2">Uncharacterized protein</fullName>
    </submittedName>
</protein>
<feature type="compositionally biased region" description="Basic and acidic residues" evidence="1">
    <location>
        <begin position="55"/>
        <end position="70"/>
    </location>
</feature>
<feature type="compositionally biased region" description="Low complexity" evidence="1">
    <location>
        <begin position="19"/>
        <end position="28"/>
    </location>
</feature>
<feature type="region of interest" description="Disordered" evidence="1">
    <location>
        <begin position="49"/>
        <end position="82"/>
    </location>
</feature>
<sequence length="112" mass="12363">MCQIRTNKPNRLQKASQASRGSWGSRGSRPYLWTSMNNILEPAGAVTSFVIDSPPRSHDRPKTSTKEKKAQQKKAAASAQEDSDLYAENLSLTSVQLVLTGDVTYESSYDIL</sequence>
<dbReference type="Proteomes" id="UP000054423">
    <property type="component" value="Unassembled WGS sequence"/>
</dbReference>
<evidence type="ECO:0000256" key="1">
    <source>
        <dbReference type="SAM" id="MobiDB-lite"/>
    </source>
</evidence>
<reference evidence="2" key="1">
    <citation type="submission" date="2013-11" db="EMBL/GenBank/DDBJ databases">
        <title>The Genome Sequence of Phytophthora parasitica CHvinca01.</title>
        <authorList>
            <consortium name="The Broad Institute Genomics Platform"/>
            <person name="Russ C."/>
            <person name="Tyler B."/>
            <person name="Panabieres F."/>
            <person name="Shan W."/>
            <person name="Tripathy S."/>
            <person name="Grunwald N."/>
            <person name="Machado M."/>
            <person name="Johnson C.S."/>
            <person name="Arredondo F."/>
            <person name="Hong C."/>
            <person name="Coffey M."/>
            <person name="Young S.K."/>
            <person name="Zeng Q."/>
            <person name="Gargeya S."/>
            <person name="Fitzgerald M."/>
            <person name="Abouelleil A."/>
            <person name="Alvarado L."/>
            <person name="Chapman S.B."/>
            <person name="Gainer-Dewar J."/>
            <person name="Goldberg J."/>
            <person name="Griggs A."/>
            <person name="Gujja S."/>
            <person name="Hansen M."/>
            <person name="Howarth C."/>
            <person name="Imamovic A."/>
            <person name="Ireland A."/>
            <person name="Larimer J."/>
            <person name="McCowan C."/>
            <person name="Murphy C."/>
            <person name="Pearson M."/>
            <person name="Poon T.W."/>
            <person name="Priest M."/>
            <person name="Roberts A."/>
            <person name="Saif S."/>
            <person name="Shea T."/>
            <person name="Sykes S."/>
            <person name="Wortman J."/>
            <person name="Nusbaum C."/>
            <person name="Birren B."/>
        </authorList>
    </citation>
    <scope>NUCLEOTIDE SEQUENCE [LARGE SCALE GENOMIC DNA]</scope>
    <source>
        <strain evidence="2">CHvinca01</strain>
    </source>
</reference>
<evidence type="ECO:0000313" key="2">
    <source>
        <dbReference type="EMBL" id="ETL90852.1"/>
    </source>
</evidence>
<name>W2L0G2_PHYNI</name>
<accession>W2L0G2</accession>
<proteinExistence type="predicted"/>
<dbReference type="AlphaFoldDB" id="W2L0G2"/>
<dbReference type="EMBL" id="KI680255">
    <property type="protein sequence ID" value="ETL90852.1"/>
    <property type="molecule type" value="Genomic_DNA"/>
</dbReference>
<gene>
    <name evidence="2" type="ORF">L917_10551</name>
</gene>
<feature type="region of interest" description="Disordered" evidence="1">
    <location>
        <begin position="1"/>
        <end position="28"/>
    </location>
</feature>
<feature type="compositionally biased region" description="Polar residues" evidence="1">
    <location>
        <begin position="1"/>
        <end position="18"/>
    </location>
</feature>
<organism evidence="2">
    <name type="scientific">Phytophthora nicotianae</name>
    <name type="common">Potato buckeye rot agent</name>
    <name type="synonym">Phytophthora parasitica</name>
    <dbReference type="NCBI Taxonomy" id="4792"/>
    <lineage>
        <taxon>Eukaryota</taxon>
        <taxon>Sar</taxon>
        <taxon>Stramenopiles</taxon>
        <taxon>Oomycota</taxon>
        <taxon>Peronosporomycetes</taxon>
        <taxon>Peronosporales</taxon>
        <taxon>Peronosporaceae</taxon>
        <taxon>Phytophthora</taxon>
    </lineage>
</organism>